<dbReference type="NCBIfam" id="TIGR02532">
    <property type="entry name" value="IV_pilin_GFxxxE"/>
    <property type="match status" value="1"/>
</dbReference>
<dbReference type="Proteomes" id="UP000649739">
    <property type="component" value="Unassembled WGS sequence"/>
</dbReference>
<dbReference type="RefSeq" id="WP_189171351.1">
    <property type="nucleotide sequence ID" value="NZ_BMQB01000008.1"/>
</dbReference>
<dbReference type="InterPro" id="IPR012902">
    <property type="entry name" value="N_methyl_site"/>
</dbReference>
<dbReference type="AlphaFoldDB" id="A0A8J3BBI5"/>
<evidence type="ECO:0008006" key="4">
    <source>
        <dbReference type="Google" id="ProtNLM"/>
    </source>
</evidence>
<name>A0A8J3BBI5_9ACTN</name>
<reference evidence="2" key="1">
    <citation type="journal article" date="2014" name="Int. J. Syst. Evol. Microbiol.">
        <title>Complete genome sequence of Corynebacterium casei LMG S-19264T (=DSM 44701T), isolated from a smear-ripened cheese.</title>
        <authorList>
            <consortium name="US DOE Joint Genome Institute (JGI-PGF)"/>
            <person name="Walter F."/>
            <person name="Albersmeier A."/>
            <person name="Kalinowski J."/>
            <person name="Ruckert C."/>
        </authorList>
    </citation>
    <scope>NUCLEOTIDE SEQUENCE</scope>
    <source>
        <strain evidence="2">JCM 3090</strain>
    </source>
</reference>
<reference evidence="2" key="2">
    <citation type="submission" date="2020-09" db="EMBL/GenBank/DDBJ databases">
        <authorList>
            <person name="Sun Q."/>
            <person name="Ohkuma M."/>
        </authorList>
    </citation>
    <scope>NUCLEOTIDE SEQUENCE</scope>
    <source>
        <strain evidence="2">JCM 3090</strain>
    </source>
</reference>
<comment type="caution">
    <text evidence="2">The sequence shown here is derived from an EMBL/GenBank/DDBJ whole genome shotgun (WGS) entry which is preliminary data.</text>
</comment>
<evidence type="ECO:0000256" key="1">
    <source>
        <dbReference type="SAM" id="Phobius"/>
    </source>
</evidence>
<keyword evidence="1" id="KW-0812">Transmembrane</keyword>
<organism evidence="2 3">
    <name type="scientific">Pilimelia anulata</name>
    <dbReference type="NCBI Taxonomy" id="53371"/>
    <lineage>
        <taxon>Bacteria</taxon>
        <taxon>Bacillati</taxon>
        <taxon>Actinomycetota</taxon>
        <taxon>Actinomycetes</taxon>
        <taxon>Micromonosporales</taxon>
        <taxon>Micromonosporaceae</taxon>
        <taxon>Pilimelia</taxon>
    </lineage>
</organism>
<feature type="transmembrane region" description="Helical" evidence="1">
    <location>
        <begin position="12"/>
        <end position="37"/>
    </location>
</feature>
<protein>
    <recommendedName>
        <fullName evidence="4">Prepilin-type N-terminal cleavage/methylation domain-containing protein</fullName>
    </recommendedName>
</protein>
<dbReference type="Pfam" id="PF07963">
    <property type="entry name" value="N_methyl"/>
    <property type="match status" value="1"/>
</dbReference>
<keyword evidence="1" id="KW-1133">Transmembrane helix</keyword>
<proteinExistence type="predicted"/>
<keyword evidence="3" id="KW-1185">Reference proteome</keyword>
<accession>A0A8J3BBI5</accession>
<keyword evidence="1" id="KW-0472">Membrane</keyword>
<evidence type="ECO:0000313" key="3">
    <source>
        <dbReference type="Proteomes" id="UP000649739"/>
    </source>
</evidence>
<evidence type="ECO:0000313" key="2">
    <source>
        <dbReference type="EMBL" id="GGK02946.1"/>
    </source>
</evidence>
<gene>
    <name evidence="2" type="ORF">GCM10010123_36140</name>
</gene>
<sequence>MNRPDPRDDRGVTLTEVLVCLGIMSVVMVVFTGGIIAMRRTLARTEQISWTQQEVARAFDRVDAVLRFASAVEVGNGGAAITFVLPERATEPECFRLVLGTDRRLRQSAAPLPLDGAAVRSTVLASNVTASNATAFQYPSGGDAARLNIAITATTSDNTTGRRLDQTFELPNQGSDSGGRLDQCKSIMGVS</sequence>
<dbReference type="EMBL" id="BMQB01000008">
    <property type="protein sequence ID" value="GGK02946.1"/>
    <property type="molecule type" value="Genomic_DNA"/>
</dbReference>